<accession>A0A9P0EPC1</accession>
<evidence type="ECO:0000259" key="8">
    <source>
        <dbReference type="PROSITE" id="PS50157"/>
    </source>
</evidence>
<evidence type="ECO:0000256" key="5">
    <source>
        <dbReference type="PROSITE-ProRule" id="PRU00042"/>
    </source>
</evidence>
<dbReference type="PANTHER" id="PTHR24379:SF127">
    <property type="entry name" value="BLOODY FINGERS-RELATED"/>
    <property type="match status" value="1"/>
</dbReference>
<comment type="caution">
    <text evidence="9">The sequence shown here is derived from an EMBL/GenBank/DDBJ whole genome shotgun (WGS) entry which is preliminary data.</text>
</comment>
<evidence type="ECO:0000256" key="4">
    <source>
        <dbReference type="ARBA" id="ARBA00022833"/>
    </source>
</evidence>
<dbReference type="PROSITE" id="PS50157">
    <property type="entry name" value="ZINC_FINGER_C2H2_2"/>
    <property type="match status" value="6"/>
</dbReference>
<evidence type="ECO:0000313" key="10">
    <source>
        <dbReference type="Proteomes" id="UP000775872"/>
    </source>
</evidence>
<protein>
    <recommendedName>
        <fullName evidence="8">C2H2-type domain-containing protein</fullName>
    </recommendedName>
</protein>
<feature type="domain" description="C2H2-type" evidence="8">
    <location>
        <begin position="122"/>
        <end position="149"/>
    </location>
</feature>
<evidence type="ECO:0000256" key="6">
    <source>
        <dbReference type="SAM" id="MobiDB-lite"/>
    </source>
</evidence>
<organism evidence="9 10">
    <name type="scientific">Clonostachys solani</name>
    <dbReference type="NCBI Taxonomy" id="160281"/>
    <lineage>
        <taxon>Eukaryota</taxon>
        <taxon>Fungi</taxon>
        <taxon>Dikarya</taxon>
        <taxon>Ascomycota</taxon>
        <taxon>Pezizomycotina</taxon>
        <taxon>Sordariomycetes</taxon>
        <taxon>Hypocreomycetidae</taxon>
        <taxon>Hypocreales</taxon>
        <taxon>Bionectriaceae</taxon>
        <taxon>Clonostachys</taxon>
    </lineage>
</organism>
<keyword evidence="3 5" id="KW-0863">Zinc-finger</keyword>
<keyword evidence="1" id="KW-0479">Metal-binding</keyword>
<dbReference type="GO" id="GO:0008270">
    <property type="term" value="F:zinc ion binding"/>
    <property type="evidence" value="ECO:0007669"/>
    <property type="project" value="UniProtKB-KW"/>
</dbReference>
<feature type="signal peptide" evidence="7">
    <location>
        <begin position="1"/>
        <end position="21"/>
    </location>
</feature>
<dbReference type="Proteomes" id="UP000775872">
    <property type="component" value="Unassembled WGS sequence"/>
</dbReference>
<evidence type="ECO:0000256" key="2">
    <source>
        <dbReference type="ARBA" id="ARBA00022737"/>
    </source>
</evidence>
<keyword evidence="2" id="KW-0677">Repeat</keyword>
<feature type="region of interest" description="Disordered" evidence="6">
    <location>
        <begin position="279"/>
        <end position="315"/>
    </location>
</feature>
<reference evidence="10" key="1">
    <citation type="submission" date="2019-06" db="EMBL/GenBank/DDBJ databases">
        <authorList>
            <person name="Broberg M."/>
        </authorList>
    </citation>
    <scope>NUCLEOTIDE SEQUENCE [LARGE SCALE GENOMIC DNA]</scope>
</reference>
<feature type="chain" id="PRO_5040363750" description="C2H2-type domain-containing protein" evidence="7">
    <location>
        <begin position="22"/>
        <end position="349"/>
    </location>
</feature>
<feature type="compositionally biased region" description="Basic residues" evidence="6">
    <location>
        <begin position="188"/>
        <end position="197"/>
    </location>
</feature>
<evidence type="ECO:0000313" key="9">
    <source>
        <dbReference type="EMBL" id="CAH0056004.1"/>
    </source>
</evidence>
<dbReference type="PROSITE" id="PS00028">
    <property type="entry name" value="ZINC_FINGER_C2H2_1"/>
    <property type="match status" value="6"/>
</dbReference>
<dbReference type="GO" id="GO:0000981">
    <property type="term" value="F:DNA-binding transcription factor activity, RNA polymerase II-specific"/>
    <property type="evidence" value="ECO:0007669"/>
    <property type="project" value="TreeGrafter"/>
</dbReference>
<dbReference type="EMBL" id="CABFOC020000063">
    <property type="protein sequence ID" value="CAH0056004.1"/>
    <property type="molecule type" value="Genomic_DNA"/>
</dbReference>
<dbReference type="GO" id="GO:0000977">
    <property type="term" value="F:RNA polymerase II transcription regulatory region sequence-specific DNA binding"/>
    <property type="evidence" value="ECO:0007669"/>
    <property type="project" value="TreeGrafter"/>
</dbReference>
<dbReference type="GO" id="GO:0005634">
    <property type="term" value="C:nucleus"/>
    <property type="evidence" value="ECO:0007669"/>
    <property type="project" value="TreeGrafter"/>
</dbReference>
<evidence type="ECO:0000256" key="1">
    <source>
        <dbReference type="ARBA" id="ARBA00022723"/>
    </source>
</evidence>
<dbReference type="InterPro" id="IPR013087">
    <property type="entry name" value="Znf_C2H2_type"/>
</dbReference>
<dbReference type="PANTHER" id="PTHR24379">
    <property type="entry name" value="KRAB AND ZINC FINGER DOMAIN-CONTAINING"/>
    <property type="match status" value="1"/>
</dbReference>
<name>A0A9P0EPC1_9HYPO</name>
<dbReference type="Gene3D" id="3.30.160.60">
    <property type="entry name" value="Classic Zinc Finger"/>
    <property type="match status" value="3"/>
</dbReference>
<gene>
    <name evidence="9" type="ORF">CSOL1703_00005938</name>
</gene>
<dbReference type="InterPro" id="IPR036236">
    <property type="entry name" value="Znf_C2H2_sf"/>
</dbReference>
<feature type="domain" description="C2H2-type" evidence="8">
    <location>
        <begin position="81"/>
        <end position="108"/>
    </location>
</feature>
<dbReference type="SMART" id="SM00355">
    <property type="entry name" value="ZnF_C2H2"/>
    <property type="match status" value="6"/>
</dbReference>
<feature type="domain" description="C2H2-type" evidence="8">
    <location>
        <begin position="163"/>
        <end position="191"/>
    </location>
</feature>
<dbReference type="OrthoDB" id="6077919at2759"/>
<feature type="domain" description="C2H2-type" evidence="8">
    <location>
        <begin position="205"/>
        <end position="232"/>
    </location>
</feature>
<feature type="region of interest" description="Disordered" evidence="6">
    <location>
        <begin position="179"/>
        <end position="201"/>
    </location>
</feature>
<feature type="domain" description="C2H2-type" evidence="8">
    <location>
        <begin position="260"/>
        <end position="287"/>
    </location>
</feature>
<feature type="domain" description="C2H2-type" evidence="8">
    <location>
        <begin position="315"/>
        <end position="342"/>
    </location>
</feature>
<feature type="compositionally biased region" description="Basic residues" evidence="6">
    <location>
        <begin position="284"/>
        <end position="293"/>
    </location>
</feature>
<reference evidence="9 10" key="2">
    <citation type="submission" date="2021-10" db="EMBL/GenBank/DDBJ databases">
        <authorList>
            <person name="Piombo E."/>
        </authorList>
    </citation>
    <scope>NUCLEOTIDE SEQUENCE [LARGE SCALE GENOMIC DNA]</scope>
</reference>
<evidence type="ECO:0000256" key="7">
    <source>
        <dbReference type="SAM" id="SignalP"/>
    </source>
</evidence>
<keyword evidence="10" id="KW-1185">Reference proteome</keyword>
<feature type="compositionally biased region" description="Acidic residues" evidence="6">
    <location>
        <begin position="297"/>
        <end position="306"/>
    </location>
</feature>
<keyword evidence="7" id="KW-0732">Signal</keyword>
<dbReference type="SUPFAM" id="SSF57667">
    <property type="entry name" value="beta-beta-alpha zinc fingers"/>
    <property type="match status" value="3"/>
</dbReference>
<sequence>MRSAALALALGALSAVAPVSGDSSNGAGLAARSEDELLHLPARSLDGEEANAVFARDHEHDIEERDLEERDETPKLFGRDYTCPHCGERLTTVGKLQEHVAEHKNGRRPAKKGRRDLEKRDYTCPHCGERLNTVGRLQEHVAEHKNGRRPAKKGRRDLEKRDYTCPHCGERLNTVGRLQEHSVAEHKNGRRPAKKGRRSLERRDYTCPHCGERLNTVGRLQEHVAEHKNGRRPAKKGRRDLWEIEERDDLDSPQLFGRDYTCPHCGERLTTVGKLQEHVAEHKNGRRPAKKGRRDVEEIEERDESDSPQLFGRDYTCPHCGERLNTVGRLQEHVAEHKNGRRPAKKGRK</sequence>
<proteinExistence type="predicted"/>
<keyword evidence="4" id="KW-0862">Zinc</keyword>
<dbReference type="AlphaFoldDB" id="A0A9P0EPC1"/>
<evidence type="ECO:0000256" key="3">
    <source>
        <dbReference type="ARBA" id="ARBA00022771"/>
    </source>
</evidence>
<dbReference type="Pfam" id="PF00096">
    <property type="entry name" value="zf-C2H2"/>
    <property type="match status" value="2"/>
</dbReference>